<dbReference type="OrthoDB" id="2364860at2759"/>
<dbReference type="AlphaFoldDB" id="A0A9N9KFC7"/>
<keyword evidence="2" id="KW-1185">Reference proteome</keyword>
<proteinExistence type="predicted"/>
<protein>
    <submittedName>
        <fullName evidence="1">12893_t:CDS:1</fullName>
    </submittedName>
</protein>
<sequence>SREQQIFREILLRLRNSESIFEDWTILTICIEEKHNKTEYDRFLNAMFILPKWSEVDAVDLNKLESLKNPIVKVLAKYTGDQEAKKANSDVAKKAGLVNGSIETIYDILYNENGPPFLPVA</sequence>
<gene>
    <name evidence="1" type="ORF">RFULGI_LOCUS19845</name>
</gene>
<evidence type="ECO:0000313" key="2">
    <source>
        <dbReference type="Proteomes" id="UP000789396"/>
    </source>
</evidence>
<dbReference type="EMBL" id="CAJVPZ010103727">
    <property type="protein sequence ID" value="CAG8823426.1"/>
    <property type="molecule type" value="Genomic_DNA"/>
</dbReference>
<dbReference type="Proteomes" id="UP000789396">
    <property type="component" value="Unassembled WGS sequence"/>
</dbReference>
<name>A0A9N9KFC7_9GLOM</name>
<feature type="non-terminal residue" evidence="1">
    <location>
        <position position="121"/>
    </location>
</feature>
<feature type="non-terminal residue" evidence="1">
    <location>
        <position position="1"/>
    </location>
</feature>
<reference evidence="1" key="1">
    <citation type="submission" date="2021-06" db="EMBL/GenBank/DDBJ databases">
        <authorList>
            <person name="Kallberg Y."/>
            <person name="Tangrot J."/>
            <person name="Rosling A."/>
        </authorList>
    </citation>
    <scope>NUCLEOTIDE SEQUENCE</scope>
    <source>
        <strain evidence="1">IN212</strain>
    </source>
</reference>
<evidence type="ECO:0000313" key="1">
    <source>
        <dbReference type="EMBL" id="CAG8823426.1"/>
    </source>
</evidence>
<comment type="caution">
    <text evidence="1">The sequence shown here is derived from an EMBL/GenBank/DDBJ whole genome shotgun (WGS) entry which is preliminary data.</text>
</comment>
<accession>A0A9N9KFC7</accession>
<organism evidence="1 2">
    <name type="scientific">Racocetra fulgida</name>
    <dbReference type="NCBI Taxonomy" id="60492"/>
    <lineage>
        <taxon>Eukaryota</taxon>
        <taxon>Fungi</taxon>
        <taxon>Fungi incertae sedis</taxon>
        <taxon>Mucoromycota</taxon>
        <taxon>Glomeromycotina</taxon>
        <taxon>Glomeromycetes</taxon>
        <taxon>Diversisporales</taxon>
        <taxon>Gigasporaceae</taxon>
        <taxon>Racocetra</taxon>
    </lineage>
</organism>